<keyword evidence="3" id="KW-1185">Reference proteome</keyword>
<feature type="chain" id="PRO_5004444642" evidence="1">
    <location>
        <begin position="22"/>
        <end position="63"/>
    </location>
</feature>
<dbReference type="RefSeq" id="XP_007387497.1">
    <property type="nucleotide sequence ID" value="XM_007387435.1"/>
</dbReference>
<proteinExistence type="predicted"/>
<dbReference type="EMBL" id="JH687551">
    <property type="protein sequence ID" value="EIN05094.1"/>
    <property type="molecule type" value="Genomic_DNA"/>
</dbReference>
<gene>
    <name evidence="2" type="ORF">PUNSTDRAFT_137780</name>
</gene>
<evidence type="ECO:0000313" key="2">
    <source>
        <dbReference type="EMBL" id="EIN05094.1"/>
    </source>
</evidence>
<dbReference type="HOGENOM" id="CLU_2886865_0_0_1"/>
<reference evidence="3" key="1">
    <citation type="journal article" date="2012" name="Science">
        <title>The Paleozoic origin of enzymatic lignin decomposition reconstructed from 31 fungal genomes.</title>
        <authorList>
            <person name="Floudas D."/>
            <person name="Binder M."/>
            <person name="Riley R."/>
            <person name="Barry K."/>
            <person name="Blanchette R.A."/>
            <person name="Henrissat B."/>
            <person name="Martinez A.T."/>
            <person name="Otillar R."/>
            <person name="Spatafora J.W."/>
            <person name="Yadav J.S."/>
            <person name="Aerts A."/>
            <person name="Benoit I."/>
            <person name="Boyd A."/>
            <person name="Carlson A."/>
            <person name="Copeland A."/>
            <person name="Coutinho P.M."/>
            <person name="de Vries R.P."/>
            <person name="Ferreira P."/>
            <person name="Findley K."/>
            <person name="Foster B."/>
            <person name="Gaskell J."/>
            <person name="Glotzer D."/>
            <person name="Gorecki P."/>
            <person name="Heitman J."/>
            <person name="Hesse C."/>
            <person name="Hori C."/>
            <person name="Igarashi K."/>
            <person name="Jurgens J.A."/>
            <person name="Kallen N."/>
            <person name="Kersten P."/>
            <person name="Kohler A."/>
            <person name="Kuees U."/>
            <person name="Kumar T.K.A."/>
            <person name="Kuo A."/>
            <person name="LaButti K."/>
            <person name="Larrondo L.F."/>
            <person name="Lindquist E."/>
            <person name="Ling A."/>
            <person name="Lombard V."/>
            <person name="Lucas S."/>
            <person name="Lundell T."/>
            <person name="Martin R."/>
            <person name="McLaughlin D.J."/>
            <person name="Morgenstern I."/>
            <person name="Morin E."/>
            <person name="Murat C."/>
            <person name="Nagy L.G."/>
            <person name="Nolan M."/>
            <person name="Ohm R.A."/>
            <person name="Patyshakuliyeva A."/>
            <person name="Rokas A."/>
            <person name="Ruiz-Duenas F.J."/>
            <person name="Sabat G."/>
            <person name="Salamov A."/>
            <person name="Samejima M."/>
            <person name="Schmutz J."/>
            <person name="Slot J.C."/>
            <person name="St John F."/>
            <person name="Stenlid J."/>
            <person name="Sun H."/>
            <person name="Sun S."/>
            <person name="Syed K."/>
            <person name="Tsang A."/>
            <person name="Wiebenga A."/>
            <person name="Young D."/>
            <person name="Pisabarro A."/>
            <person name="Eastwood D.C."/>
            <person name="Martin F."/>
            <person name="Cullen D."/>
            <person name="Grigoriev I.V."/>
            <person name="Hibbett D.S."/>
        </authorList>
    </citation>
    <scope>NUCLEOTIDE SEQUENCE [LARGE SCALE GENOMIC DNA]</scope>
    <source>
        <strain evidence="3">HHB-11173 SS5</strain>
    </source>
</reference>
<accession>R7S579</accession>
<dbReference type="AlphaFoldDB" id="R7S579"/>
<dbReference type="GeneID" id="18879899"/>
<organism evidence="2 3">
    <name type="scientific">Punctularia strigosozonata (strain HHB-11173)</name>
    <name type="common">White-rot fungus</name>
    <dbReference type="NCBI Taxonomy" id="741275"/>
    <lineage>
        <taxon>Eukaryota</taxon>
        <taxon>Fungi</taxon>
        <taxon>Dikarya</taxon>
        <taxon>Basidiomycota</taxon>
        <taxon>Agaricomycotina</taxon>
        <taxon>Agaricomycetes</taxon>
        <taxon>Corticiales</taxon>
        <taxon>Punctulariaceae</taxon>
        <taxon>Punctularia</taxon>
    </lineage>
</organism>
<protein>
    <submittedName>
        <fullName evidence="2">Uncharacterized protein</fullName>
    </submittedName>
</protein>
<dbReference type="Proteomes" id="UP000054196">
    <property type="component" value="Unassembled WGS sequence"/>
</dbReference>
<feature type="signal peptide" evidence="1">
    <location>
        <begin position="1"/>
        <end position="21"/>
    </location>
</feature>
<dbReference type="KEGG" id="psq:PUNSTDRAFT_137780"/>
<evidence type="ECO:0000256" key="1">
    <source>
        <dbReference type="SAM" id="SignalP"/>
    </source>
</evidence>
<keyword evidence="1" id="KW-0732">Signal</keyword>
<name>R7S579_PUNST</name>
<sequence length="63" mass="7124">MLFTRVAVFIFTVAIAMSTRALPVVEGPLVSLSKKDCENEERREWVPRGNEARGYAPRTCWAP</sequence>
<evidence type="ECO:0000313" key="3">
    <source>
        <dbReference type="Proteomes" id="UP000054196"/>
    </source>
</evidence>